<dbReference type="GO" id="GO:0004623">
    <property type="term" value="F:phospholipase A2 activity"/>
    <property type="evidence" value="ECO:0007669"/>
    <property type="project" value="InterPro"/>
</dbReference>
<dbReference type="Proteomes" id="UP000245119">
    <property type="component" value="Linkage Group LG1"/>
</dbReference>
<reference evidence="1 2" key="1">
    <citation type="submission" date="2018-04" db="EMBL/GenBank/DDBJ databases">
        <title>The genome of golden apple snail Pomacea canaliculata provides insight into stress tolerance and invasive adaptation.</title>
        <authorList>
            <person name="Liu C."/>
            <person name="Liu B."/>
            <person name="Ren Y."/>
            <person name="Zhang Y."/>
            <person name="Wang H."/>
            <person name="Li S."/>
            <person name="Jiang F."/>
            <person name="Yin L."/>
            <person name="Zhang G."/>
            <person name="Qian W."/>
            <person name="Fan W."/>
        </authorList>
    </citation>
    <scope>NUCLEOTIDE SEQUENCE [LARGE SCALE GENOMIC DNA]</scope>
    <source>
        <strain evidence="1">SZHN2017</strain>
        <tissue evidence="1">Muscle</tissue>
    </source>
</reference>
<comment type="caution">
    <text evidence="1">The sequence shown here is derived from an EMBL/GenBank/DDBJ whole genome shotgun (WGS) entry which is preliminary data.</text>
</comment>
<dbReference type="EMBL" id="PZQS01000001">
    <property type="protein sequence ID" value="PVD38622.1"/>
    <property type="molecule type" value="Genomic_DNA"/>
</dbReference>
<dbReference type="PANTHER" id="PTHR12824:SF8">
    <property type="entry name" value="GXIVSPLA2, ISOFORM A"/>
    <property type="match status" value="1"/>
</dbReference>
<dbReference type="GO" id="GO:0016042">
    <property type="term" value="P:lipid catabolic process"/>
    <property type="evidence" value="ECO:0007669"/>
    <property type="project" value="InterPro"/>
</dbReference>
<evidence type="ECO:0008006" key="3">
    <source>
        <dbReference type="Google" id="ProtNLM"/>
    </source>
</evidence>
<accession>A0A2T7PYX9</accession>
<name>A0A2T7PYX9_POMCA</name>
<dbReference type="OrthoDB" id="3935740at2759"/>
<dbReference type="GO" id="GO:0005509">
    <property type="term" value="F:calcium ion binding"/>
    <property type="evidence" value="ECO:0007669"/>
    <property type="project" value="InterPro"/>
</dbReference>
<evidence type="ECO:0000313" key="1">
    <source>
        <dbReference type="EMBL" id="PVD38622.1"/>
    </source>
</evidence>
<dbReference type="Pfam" id="PF06951">
    <property type="entry name" value="PLA2G12"/>
    <property type="match status" value="1"/>
</dbReference>
<dbReference type="AlphaFoldDB" id="A0A2T7PYX9"/>
<dbReference type="InterPro" id="IPR010711">
    <property type="entry name" value="PLA2G12"/>
</dbReference>
<dbReference type="InterPro" id="IPR036444">
    <property type="entry name" value="PLipase_A2_dom_sf"/>
</dbReference>
<dbReference type="GO" id="GO:0005576">
    <property type="term" value="C:extracellular region"/>
    <property type="evidence" value="ECO:0007669"/>
    <property type="project" value="InterPro"/>
</dbReference>
<evidence type="ECO:0000313" key="2">
    <source>
        <dbReference type="Proteomes" id="UP000245119"/>
    </source>
</evidence>
<keyword evidence="2" id="KW-1185">Reference proteome</keyword>
<dbReference type="PANTHER" id="PTHR12824">
    <property type="entry name" value="GROUP XII SECRETORY PHOSPHOLIPASE A2 FAMILY MEMBER"/>
    <property type="match status" value="1"/>
</dbReference>
<protein>
    <recommendedName>
        <fullName evidence="3">Phospholipase A2 domain-containing protein</fullName>
    </recommendedName>
</protein>
<dbReference type="STRING" id="400727.A0A2T7PYX9"/>
<proteinExistence type="predicted"/>
<gene>
    <name evidence="1" type="ORF">C0Q70_01238</name>
</gene>
<organism evidence="1 2">
    <name type="scientific">Pomacea canaliculata</name>
    <name type="common">Golden apple snail</name>
    <dbReference type="NCBI Taxonomy" id="400727"/>
    <lineage>
        <taxon>Eukaryota</taxon>
        <taxon>Metazoa</taxon>
        <taxon>Spiralia</taxon>
        <taxon>Lophotrochozoa</taxon>
        <taxon>Mollusca</taxon>
        <taxon>Gastropoda</taxon>
        <taxon>Caenogastropoda</taxon>
        <taxon>Architaenioglossa</taxon>
        <taxon>Ampullarioidea</taxon>
        <taxon>Ampullariidae</taxon>
        <taxon>Pomacea</taxon>
    </lineage>
</organism>
<dbReference type="Gene3D" id="1.20.90.10">
    <property type="entry name" value="Phospholipase A2 domain"/>
    <property type="match status" value="1"/>
</dbReference>
<dbReference type="SUPFAM" id="SSF48619">
    <property type="entry name" value="Phospholipase A2, PLA2"/>
    <property type="match status" value="1"/>
</dbReference>
<dbReference type="GO" id="GO:0050482">
    <property type="term" value="P:arachidonate secretion"/>
    <property type="evidence" value="ECO:0007669"/>
    <property type="project" value="InterPro"/>
</dbReference>
<dbReference type="GO" id="GO:0006644">
    <property type="term" value="P:phospholipid metabolic process"/>
    <property type="evidence" value="ECO:0007669"/>
    <property type="project" value="InterPro"/>
</dbReference>
<sequence>MKESCDDDFRSCLRRICKRNSNVLKEANDACKSFADGMYAGVMALGCKPYRDSQKQACDCGDSGKIDL</sequence>